<dbReference type="AlphaFoldDB" id="U6KKB9"/>
<evidence type="ECO:0000313" key="2">
    <source>
        <dbReference type="EMBL" id="CDJ38344.1"/>
    </source>
</evidence>
<feature type="region of interest" description="Disordered" evidence="1">
    <location>
        <begin position="32"/>
        <end position="69"/>
    </location>
</feature>
<dbReference type="RefSeq" id="XP_013229182.1">
    <property type="nucleotide sequence ID" value="XM_013373728.1"/>
</dbReference>
<dbReference type="Proteomes" id="UP000030747">
    <property type="component" value="Unassembled WGS sequence"/>
</dbReference>
<sequence length="69" mass="7361">MQKVEQQHPLWGPSNAAASPGQVFTLAAMGFSRPPTVLPDEESPTTNPVTRVDSSTVAARSQKIDDLAK</sequence>
<name>U6KKB9_EIMTE</name>
<protein>
    <submittedName>
        <fullName evidence="2">Uncharacterized protein</fullName>
    </submittedName>
</protein>
<reference evidence="2" key="1">
    <citation type="submission" date="2013-10" db="EMBL/GenBank/DDBJ databases">
        <title>Genomic analysis of the causative agents of coccidiosis in chickens.</title>
        <authorList>
            <person name="Reid A.J."/>
            <person name="Blake D."/>
            <person name="Billington K."/>
            <person name="Browne H."/>
            <person name="Dunn M."/>
            <person name="Hung S."/>
            <person name="Kawahara F."/>
            <person name="Miranda-Saavedra D."/>
            <person name="Mourier T."/>
            <person name="Nagra H."/>
            <person name="Otto T.D."/>
            <person name="Rawlings N."/>
            <person name="Sanchez A."/>
            <person name="Sanders M."/>
            <person name="Subramaniam C."/>
            <person name="Tay Y."/>
            <person name="Dear P."/>
            <person name="Doerig C."/>
            <person name="Gruber A."/>
            <person name="Parkinson J."/>
            <person name="Shirley M."/>
            <person name="Wan K.L."/>
            <person name="Berriman M."/>
            <person name="Tomley F."/>
            <person name="Pain A."/>
        </authorList>
    </citation>
    <scope>NUCLEOTIDE SEQUENCE [LARGE SCALE GENOMIC DNA]</scope>
    <source>
        <strain evidence="2">Houghton</strain>
    </source>
</reference>
<proteinExistence type="predicted"/>
<keyword evidence="3" id="KW-1185">Reference proteome</keyword>
<dbReference type="VEuPathDB" id="ToxoDB:ETH_00026535"/>
<organism evidence="2 3">
    <name type="scientific">Eimeria tenella</name>
    <name type="common">Coccidian parasite</name>
    <dbReference type="NCBI Taxonomy" id="5802"/>
    <lineage>
        <taxon>Eukaryota</taxon>
        <taxon>Sar</taxon>
        <taxon>Alveolata</taxon>
        <taxon>Apicomplexa</taxon>
        <taxon>Conoidasida</taxon>
        <taxon>Coccidia</taxon>
        <taxon>Eucoccidiorida</taxon>
        <taxon>Eimeriorina</taxon>
        <taxon>Eimeriidae</taxon>
        <taxon>Eimeria</taxon>
    </lineage>
</organism>
<evidence type="ECO:0000256" key="1">
    <source>
        <dbReference type="SAM" id="MobiDB-lite"/>
    </source>
</evidence>
<evidence type="ECO:0000313" key="3">
    <source>
        <dbReference type="Proteomes" id="UP000030747"/>
    </source>
</evidence>
<accession>U6KKB9</accession>
<dbReference type="EMBL" id="HG673835">
    <property type="protein sequence ID" value="CDJ38344.1"/>
    <property type="molecule type" value="Genomic_DNA"/>
</dbReference>
<dbReference type="GeneID" id="25254403"/>
<feature type="compositionally biased region" description="Polar residues" evidence="1">
    <location>
        <begin position="44"/>
        <end position="59"/>
    </location>
</feature>
<gene>
    <name evidence="2" type="ORF">ETH_00026535</name>
</gene>
<reference evidence="2" key="2">
    <citation type="submission" date="2013-10" db="EMBL/GenBank/DDBJ databases">
        <authorList>
            <person name="Aslett M."/>
        </authorList>
    </citation>
    <scope>NUCLEOTIDE SEQUENCE [LARGE SCALE GENOMIC DNA]</scope>
    <source>
        <strain evidence="2">Houghton</strain>
    </source>
</reference>